<evidence type="ECO:0000313" key="2">
    <source>
        <dbReference type="EMBL" id="KAF6268012.1"/>
    </source>
</evidence>
<feature type="region of interest" description="Disordered" evidence="1">
    <location>
        <begin position="1"/>
        <end position="32"/>
    </location>
</feature>
<evidence type="ECO:0000313" key="3">
    <source>
        <dbReference type="Proteomes" id="UP000527355"/>
    </source>
</evidence>
<feature type="compositionally biased region" description="Basic and acidic residues" evidence="1">
    <location>
        <begin position="300"/>
        <end position="312"/>
    </location>
</feature>
<reference evidence="2 3" key="1">
    <citation type="journal article" date="2020" name="Nature">
        <title>Six reference-quality genomes reveal evolution of bat adaptations.</title>
        <authorList>
            <person name="Jebb D."/>
            <person name="Huang Z."/>
            <person name="Pippel M."/>
            <person name="Hughes G.M."/>
            <person name="Lavrichenko K."/>
            <person name="Devanna P."/>
            <person name="Winkler S."/>
            <person name="Jermiin L.S."/>
            <person name="Skirmuntt E.C."/>
            <person name="Katzourakis A."/>
            <person name="Burkitt-Gray L."/>
            <person name="Ray D.A."/>
            <person name="Sullivan K.A.M."/>
            <person name="Roscito J.G."/>
            <person name="Kirilenko B.M."/>
            <person name="Davalos L.M."/>
            <person name="Corthals A.P."/>
            <person name="Power M.L."/>
            <person name="Jones G."/>
            <person name="Ransome R.D."/>
            <person name="Dechmann D.K.N."/>
            <person name="Locatelli A.G."/>
            <person name="Puechmaille S.J."/>
            <person name="Fedrigo O."/>
            <person name="Jarvis E.D."/>
            <person name="Hiller M."/>
            <person name="Vernes S.C."/>
            <person name="Myers E.W."/>
            <person name="Teeling E.C."/>
        </authorList>
    </citation>
    <scope>NUCLEOTIDE SEQUENCE [LARGE SCALE GENOMIC DNA]</scope>
    <source>
        <strain evidence="2">MMyoMyo1</strain>
        <tissue evidence="2">Flight muscle</tissue>
    </source>
</reference>
<dbReference type="EMBL" id="JABWUV010000049">
    <property type="protein sequence ID" value="KAF6268012.1"/>
    <property type="molecule type" value="Genomic_DNA"/>
</dbReference>
<feature type="compositionally biased region" description="Basic and acidic residues" evidence="1">
    <location>
        <begin position="13"/>
        <end position="27"/>
    </location>
</feature>
<dbReference type="PANTHER" id="PTHR47509">
    <property type="entry name" value="MCG1612"/>
    <property type="match status" value="1"/>
</dbReference>
<dbReference type="Proteomes" id="UP000527355">
    <property type="component" value="Unassembled WGS sequence"/>
</dbReference>
<feature type="region of interest" description="Disordered" evidence="1">
    <location>
        <begin position="293"/>
        <end position="320"/>
    </location>
</feature>
<dbReference type="PANTHER" id="PTHR47509:SF1">
    <property type="entry name" value="RIKEN CDNA 4933402N03 GENE"/>
    <property type="match status" value="1"/>
</dbReference>
<feature type="region of interest" description="Disordered" evidence="1">
    <location>
        <begin position="180"/>
        <end position="221"/>
    </location>
</feature>
<dbReference type="Pfam" id="PF17658">
    <property type="entry name" value="DUF5520"/>
    <property type="match status" value="1"/>
</dbReference>
<dbReference type="VEuPathDB" id="HostDB:CUNH10orf120"/>
<accession>A0A7J7QVY3</accession>
<dbReference type="AlphaFoldDB" id="A0A7J7QVY3"/>
<gene>
    <name evidence="2" type="ORF">mMyoMyo1_001636</name>
</gene>
<keyword evidence="3" id="KW-1185">Reference proteome</keyword>
<name>A0A7J7QVY3_MYOMY</name>
<comment type="caution">
    <text evidence="2">The sequence shown here is derived from an EMBL/GenBank/DDBJ whole genome shotgun (WGS) entry which is preliminary data.</text>
</comment>
<evidence type="ECO:0000256" key="1">
    <source>
        <dbReference type="SAM" id="MobiDB-lite"/>
    </source>
</evidence>
<organism evidence="2 3">
    <name type="scientific">Myotis myotis</name>
    <name type="common">Greater mouse-eared bat</name>
    <name type="synonym">Vespertilio myotis</name>
    <dbReference type="NCBI Taxonomy" id="51298"/>
    <lineage>
        <taxon>Eukaryota</taxon>
        <taxon>Metazoa</taxon>
        <taxon>Chordata</taxon>
        <taxon>Craniata</taxon>
        <taxon>Vertebrata</taxon>
        <taxon>Euteleostomi</taxon>
        <taxon>Mammalia</taxon>
        <taxon>Eutheria</taxon>
        <taxon>Laurasiatheria</taxon>
        <taxon>Chiroptera</taxon>
        <taxon>Yangochiroptera</taxon>
        <taxon>Vespertilionidae</taxon>
        <taxon>Myotis</taxon>
    </lineage>
</organism>
<protein>
    <submittedName>
        <fullName evidence="2">Uncharacterized protein</fullName>
    </submittedName>
</protein>
<dbReference type="OrthoDB" id="9446792at2759"/>
<proteinExistence type="predicted"/>
<sequence length="320" mass="35627">MLSEWEDGGQKAGQERGTDPRAPERKPLKNGVLSAVESVKDQDPLCCRGDRASAAPVGTWTKFHTSDPSIAPGKYSPLEKEILRLGGVHTVASRRFLTHKQEEERKMLRELQLRSSDYKQVLEYRKQFPPTFAPCGLLKKIWTAKGTASPEELRVPPRERQDICRHVERMQFARALRTRPLPAIQRAGSPGGPPAAGGEDAVAGQAHGDAAPGESEDTTAKRQEIKMSVIFKPKEPPKPLTYQPNELRPFFATKKAERSIAGFTNRSLFRLADFPGDLLLMNQDFISRGLHPSDMAHAGHRPEQEGVWREPPGKTASHQH</sequence>
<dbReference type="InterPro" id="IPR040721">
    <property type="entry name" value="DUF5520"/>
</dbReference>